<evidence type="ECO:0000313" key="2">
    <source>
        <dbReference type="Proteomes" id="UP001212821"/>
    </source>
</evidence>
<dbReference type="EMBL" id="CP115450">
    <property type="protein sequence ID" value="WBP89492.1"/>
    <property type="molecule type" value="Genomic_DNA"/>
</dbReference>
<accession>A0ABY7Q9Q8</accession>
<evidence type="ECO:0000313" key="1">
    <source>
        <dbReference type="EMBL" id="WBP89492.1"/>
    </source>
</evidence>
<protein>
    <submittedName>
        <fullName evidence="1">Uncharacterized protein</fullName>
    </submittedName>
</protein>
<reference evidence="2" key="1">
    <citation type="submission" date="2022-12" db="EMBL/GenBank/DDBJ databases">
        <authorList>
            <person name="Mo P."/>
        </authorList>
    </citation>
    <scope>NUCLEOTIDE SEQUENCE [LARGE SCALE GENOMIC DNA]</scope>
    <source>
        <strain evidence="2">HUAS 3-15</strain>
    </source>
</reference>
<dbReference type="Proteomes" id="UP001212821">
    <property type="component" value="Chromosome"/>
</dbReference>
<name>A0ABY7Q9Q8_9ACTN</name>
<gene>
    <name evidence="1" type="ORF">O1G21_29075</name>
</gene>
<dbReference type="RefSeq" id="WP_270147828.1">
    <property type="nucleotide sequence ID" value="NZ_CP115450.1"/>
</dbReference>
<keyword evidence="2" id="KW-1185">Reference proteome</keyword>
<proteinExistence type="predicted"/>
<organism evidence="1 2">
    <name type="scientific">Kitasatospora cathayae</name>
    <dbReference type="NCBI Taxonomy" id="3004092"/>
    <lineage>
        <taxon>Bacteria</taxon>
        <taxon>Bacillati</taxon>
        <taxon>Actinomycetota</taxon>
        <taxon>Actinomycetes</taxon>
        <taxon>Kitasatosporales</taxon>
        <taxon>Streptomycetaceae</taxon>
        <taxon>Kitasatospora</taxon>
    </lineage>
</organism>
<sequence length="53" mass="5968">MSQPQPATCTTCHTAIHWIDCPTGGWWRHDQHPADNHDAEHDHIAAYHAAQEA</sequence>